<proteinExistence type="predicted"/>
<dbReference type="InterPro" id="IPR053134">
    <property type="entry name" value="RNA-dir_DNA_polymerase"/>
</dbReference>
<dbReference type="InterPro" id="IPR043128">
    <property type="entry name" value="Rev_trsase/Diguanyl_cyclase"/>
</dbReference>
<dbReference type="Proteomes" id="UP000701853">
    <property type="component" value="Chromosome 11"/>
</dbReference>
<protein>
    <recommendedName>
        <fullName evidence="1">Reverse transcriptase domain-containing protein</fullName>
    </recommendedName>
</protein>
<dbReference type="CDD" id="cd00303">
    <property type="entry name" value="retropepsin_like"/>
    <property type="match status" value="1"/>
</dbReference>
<dbReference type="CDD" id="cd01647">
    <property type="entry name" value="RT_LTR"/>
    <property type="match status" value="1"/>
</dbReference>
<dbReference type="OrthoDB" id="1194662at2759"/>
<name>A0A8J6CKZ0_9ROSI</name>
<dbReference type="PANTHER" id="PTHR24559">
    <property type="entry name" value="TRANSPOSON TY3-I GAG-POL POLYPROTEIN"/>
    <property type="match status" value="1"/>
</dbReference>
<dbReference type="Pfam" id="PF08284">
    <property type="entry name" value="RVP_2"/>
    <property type="match status" value="1"/>
</dbReference>
<accession>A0A8J6CKZ0</accession>
<dbReference type="AlphaFoldDB" id="A0A8J6CKZ0"/>
<dbReference type="InterPro" id="IPR021109">
    <property type="entry name" value="Peptidase_aspartic_dom_sf"/>
</dbReference>
<sequence>MPVESTEFVIKVSNPLGKHVLVDTVCKNFPLMIRGYCFSANLMLLPFDEFDVILGMEWLTIHDVVVNCGRKIIELKCKSGDILRVESEELDRLPIVISFMTAQRYMRKGCESYLAFVLNTKVSELKIESMSVVCEYLDVFPKELPGLPPVREVKFGIELVPDTAPISIASYKMAPIELKELKAQLQELMDKGFARPSFSPWSALLRVKDSDVPKTTFQTRYGHYEFLVMPFGLTNAPAIFMDLMNWVIRPYLDKFVVVFIDDILIYSRDESEHAEHLRTILQTLRDKQLYAKFSKSELWLREKLPRNVFKVRSLLGLAGYYRRFVKEFSMIATPMKKFLLKYVKFKWSESDASLNELGCCNTPSPYPIAGISYEVLPS</sequence>
<evidence type="ECO:0000313" key="2">
    <source>
        <dbReference type="EMBL" id="KAG8478822.1"/>
    </source>
</evidence>
<evidence type="ECO:0000259" key="1">
    <source>
        <dbReference type="Pfam" id="PF00078"/>
    </source>
</evidence>
<organism evidence="2 3">
    <name type="scientific">Gossypium anomalum</name>
    <dbReference type="NCBI Taxonomy" id="47600"/>
    <lineage>
        <taxon>Eukaryota</taxon>
        <taxon>Viridiplantae</taxon>
        <taxon>Streptophyta</taxon>
        <taxon>Embryophyta</taxon>
        <taxon>Tracheophyta</taxon>
        <taxon>Spermatophyta</taxon>
        <taxon>Magnoliopsida</taxon>
        <taxon>eudicotyledons</taxon>
        <taxon>Gunneridae</taxon>
        <taxon>Pentapetalae</taxon>
        <taxon>rosids</taxon>
        <taxon>malvids</taxon>
        <taxon>Malvales</taxon>
        <taxon>Malvaceae</taxon>
        <taxon>Malvoideae</taxon>
        <taxon>Gossypium</taxon>
    </lineage>
</organism>
<reference evidence="2 3" key="1">
    <citation type="journal article" date="2021" name="bioRxiv">
        <title>The Gossypium anomalum genome as a resource for cotton improvement and evolutionary analysis of hybrid incompatibility.</title>
        <authorList>
            <person name="Grover C.E."/>
            <person name="Yuan D."/>
            <person name="Arick M.A."/>
            <person name="Miller E.R."/>
            <person name="Hu G."/>
            <person name="Peterson D.G."/>
            <person name="Wendel J.F."/>
            <person name="Udall J.A."/>
        </authorList>
    </citation>
    <scope>NUCLEOTIDE SEQUENCE [LARGE SCALE GENOMIC DNA]</scope>
    <source>
        <strain evidence="2">JFW-Udall</strain>
        <tissue evidence="2">Leaf</tissue>
    </source>
</reference>
<feature type="domain" description="Reverse transcriptase" evidence="1">
    <location>
        <begin position="205"/>
        <end position="300"/>
    </location>
</feature>
<dbReference type="Pfam" id="PF00078">
    <property type="entry name" value="RVT_1"/>
    <property type="match status" value="1"/>
</dbReference>
<keyword evidence="3" id="KW-1185">Reference proteome</keyword>
<comment type="caution">
    <text evidence="2">The sequence shown here is derived from an EMBL/GenBank/DDBJ whole genome shotgun (WGS) entry which is preliminary data.</text>
</comment>
<dbReference type="Gene3D" id="3.30.70.270">
    <property type="match status" value="2"/>
</dbReference>
<dbReference type="EMBL" id="JAHUZN010000011">
    <property type="protein sequence ID" value="KAG8478822.1"/>
    <property type="molecule type" value="Genomic_DNA"/>
</dbReference>
<gene>
    <name evidence="2" type="ORF">CXB51_028795</name>
</gene>
<dbReference type="Gene3D" id="3.10.10.10">
    <property type="entry name" value="HIV Type 1 Reverse Transcriptase, subunit A, domain 1"/>
    <property type="match status" value="2"/>
</dbReference>
<dbReference type="InterPro" id="IPR000477">
    <property type="entry name" value="RT_dom"/>
</dbReference>
<dbReference type="Gene3D" id="2.40.70.10">
    <property type="entry name" value="Acid Proteases"/>
    <property type="match status" value="1"/>
</dbReference>
<dbReference type="InterPro" id="IPR043502">
    <property type="entry name" value="DNA/RNA_pol_sf"/>
</dbReference>
<dbReference type="SUPFAM" id="SSF56672">
    <property type="entry name" value="DNA/RNA polymerases"/>
    <property type="match status" value="1"/>
</dbReference>
<evidence type="ECO:0000313" key="3">
    <source>
        <dbReference type="Proteomes" id="UP000701853"/>
    </source>
</evidence>
<dbReference type="PANTHER" id="PTHR24559:SF444">
    <property type="entry name" value="REVERSE TRANSCRIPTASE DOMAIN-CONTAINING PROTEIN"/>
    <property type="match status" value="1"/>
</dbReference>